<evidence type="ECO:0000256" key="6">
    <source>
        <dbReference type="ARBA" id="ARBA00022821"/>
    </source>
</evidence>
<keyword evidence="9" id="KW-0732">Signal</keyword>
<comment type="catalytic activity">
    <reaction evidence="1">
        <text>Endohydrolysis of the N-glycosidic bond at one specific adenosine on the 28S rRNA.</text>
        <dbReference type="EC" id="3.2.2.22"/>
    </reaction>
</comment>
<evidence type="ECO:0000256" key="8">
    <source>
        <dbReference type="ARBA" id="ARBA00030788"/>
    </source>
</evidence>
<dbReference type="EMBL" id="JBDFQZ010000004">
    <property type="protein sequence ID" value="KAK9732659.1"/>
    <property type="molecule type" value="Genomic_DNA"/>
</dbReference>
<proteinExistence type="inferred from homology"/>
<dbReference type="GO" id="GO:0006952">
    <property type="term" value="P:defense response"/>
    <property type="evidence" value="ECO:0007669"/>
    <property type="project" value="UniProtKB-KW"/>
</dbReference>
<dbReference type="GO" id="GO:0090729">
    <property type="term" value="F:toxin activity"/>
    <property type="evidence" value="ECO:0007669"/>
    <property type="project" value="UniProtKB-KW"/>
</dbReference>
<name>A0AAW1LGN6_SAPOF</name>
<keyword evidence="4" id="KW-0800">Toxin</keyword>
<keyword evidence="7" id="KW-0652">Protein synthesis inhibitor</keyword>
<dbReference type="SUPFAM" id="SSF56371">
    <property type="entry name" value="Ribosome inactivating proteins (RIP)"/>
    <property type="match status" value="1"/>
</dbReference>
<evidence type="ECO:0000313" key="10">
    <source>
        <dbReference type="EMBL" id="KAK9732659.1"/>
    </source>
</evidence>
<dbReference type="InterPro" id="IPR036041">
    <property type="entry name" value="Ribosome-inact_prot_sf"/>
</dbReference>
<evidence type="ECO:0000313" key="11">
    <source>
        <dbReference type="Proteomes" id="UP001443914"/>
    </source>
</evidence>
<feature type="signal peptide" evidence="9">
    <location>
        <begin position="1"/>
        <end position="20"/>
    </location>
</feature>
<dbReference type="GO" id="GO:0017148">
    <property type="term" value="P:negative regulation of translation"/>
    <property type="evidence" value="ECO:0007669"/>
    <property type="project" value="UniProtKB-KW"/>
</dbReference>
<evidence type="ECO:0000256" key="1">
    <source>
        <dbReference type="ARBA" id="ARBA00000237"/>
    </source>
</evidence>
<keyword evidence="11" id="KW-1185">Reference proteome</keyword>
<gene>
    <name evidence="10" type="ORF">RND81_04G013600</name>
</gene>
<evidence type="ECO:0000256" key="9">
    <source>
        <dbReference type="SAM" id="SignalP"/>
    </source>
</evidence>
<organism evidence="10 11">
    <name type="scientific">Saponaria officinalis</name>
    <name type="common">Common soapwort</name>
    <name type="synonym">Lychnis saponaria</name>
    <dbReference type="NCBI Taxonomy" id="3572"/>
    <lineage>
        <taxon>Eukaryota</taxon>
        <taxon>Viridiplantae</taxon>
        <taxon>Streptophyta</taxon>
        <taxon>Embryophyta</taxon>
        <taxon>Tracheophyta</taxon>
        <taxon>Spermatophyta</taxon>
        <taxon>Magnoliopsida</taxon>
        <taxon>eudicotyledons</taxon>
        <taxon>Gunneridae</taxon>
        <taxon>Pentapetalae</taxon>
        <taxon>Caryophyllales</taxon>
        <taxon>Caryophyllaceae</taxon>
        <taxon>Caryophylleae</taxon>
        <taxon>Saponaria</taxon>
    </lineage>
</organism>
<evidence type="ECO:0000256" key="4">
    <source>
        <dbReference type="ARBA" id="ARBA00022656"/>
    </source>
</evidence>
<dbReference type="GO" id="GO:0030598">
    <property type="term" value="F:rRNA N-glycosylase activity"/>
    <property type="evidence" value="ECO:0007669"/>
    <property type="project" value="UniProtKB-EC"/>
</dbReference>
<evidence type="ECO:0000256" key="5">
    <source>
        <dbReference type="ARBA" id="ARBA00022801"/>
    </source>
</evidence>
<protein>
    <recommendedName>
        <fullName evidence="3">rRNA N-glycosylase</fullName>
        <ecNumber evidence="3">3.2.2.22</ecNumber>
    </recommendedName>
    <alternativeName>
        <fullName evidence="8">rRNA N-glycosidase</fullName>
    </alternativeName>
</protein>
<comment type="similarity">
    <text evidence="2">Belongs to the ribosome-inactivating protein family. Type 1 RIP subfamily.</text>
</comment>
<comment type="caution">
    <text evidence="10">The sequence shown here is derived from an EMBL/GenBank/DDBJ whole genome shotgun (WGS) entry which is preliminary data.</text>
</comment>
<feature type="chain" id="PRO_5043362778" description="rRNA N-glycosylase" evidence="9">
    <location>
        <begin position="21"/>
        <end position="154"/>
    </location>
</feature>
<dbReference type="EC" id="3.2.2.22" evidence="3"/>
<dbReference type="Gene3D" id="3.40.420.10">
    <property type="entry name" value="Ricin (A subunit), domain 1"/>
    <property type="match status" value="1"/>
</dbReference>
<sequence length="154" mass="16752">MKSVIVLVITWAILQSSIWATDFTLNLKSGTPAEYSAFLAGIRNNVKDATLVYGGTDIPVIGKNAGTYLRVDLIASVGTISIGVRRSDLYVVAYLATNEKKKFVAHFFKGLIDTSQQGRLIASSPGAENRGHKSRGPKLSRKPLHLIIYSCLTQ</sequence>
<keyword evidence="5" id="KW-0378">Hydrolase</keyword>
<reference evidence="10" key="1">
    <citation type="submission" date="2024-03" db="EMBL/GenBank/DDBJ databases">
        <title>WGS assembly of Saponaria officinalis var. Norfolk2.</title>
        <authorList>
            <person name="Jenkins J."/>
            <person name="Shu S."/>
            <person name="Grimwood J."/>
            <person name="Barry K."/>
            <person name="Goodstein D."/>
            <person name="Schmutz J."/>
            <person name="Leebens-Mack J."/>
            <person name="Osbourn A."/>
        </authorList>
    </citation>
    <scope>NUCLEOTIDE SEQUENCE [LARGE SCALE GENOMIC DNA]</scope>
    <source>
        <strain evidence="10">JIC</strain>
    </source>
</reference>
<evidence type="ECO:0000256" key="3">
    <source>
        <dbReference type="ARBA" id="ARBA00012001"/>
    </source>
</evidence>
<dbReference type="InterPro" id="IPR016138">
    <property type="entry name" value="Ribosome_inactivat_prot_sub1"/>
</dbReference>
<evidence type="ECO:0000256" key="2">
    <source>
        <dbReference type="ARBA" id="ARBA00008544"/>
    </source>
</evidence>
<evidence type="ECO:0000256" key="7">
    <source>
        <dbReference type="ARBA" id="ARBA00023193"/>
    </source>
</evidence>
<accession>A0AAW1LGN6</accession>
<dbReference type="AlphaFoldDB" id="A0AAW1LGN6"/>
<dbReference type="Proteomes" id="UP001443914">
    <property type="component" value="Unassembled WGS sequence"/>
</dbReference>
<keyword evidence="6" id="KW-0611">Plant defense</keyword>